<evidence type="ECO:0000313" key="2">
    <source>
        <dbReference type="EMBL" id="MFD1512472.1"/>
    </source>
</evidence>
<evidence type="ECO:0000256" key="1">
    <source>
        <dbReference type="SAM" id="Phobius"/>
    </source>
</evidence>
<gene>
    <name evidence="2" type="ORF">ACFSBT_04155</name>
</gene>
<reference evidence="2 3" key="1">
    <citation type="journal article" date="2019" name="Int. J. Syst. Evol. Microbiol.">
        <title>The Global Catalogue of Microorganisms (GCM) 10K type strain sequencing project: providing services to taxonomists for standard genome sequencing and annotation.</title>
        <authorList>
            <consortium name="The Broad Institute Genomics Platform"/>
            <consortium name="The Broad Institute Genome Sequencing Center for Infectious Disease"/>
            <person name="Wu L."/>
            <person name="Ma J."/>
        </authorList>
    </citation>
    <scope>NUCLEOTIDE SEQUENCE [LARGE SCALE GENOMIC DNA]</scope>
    <source>
        <strain evidence="2 3">CGMCC 1.12563</strain>
    </source>
</reference>
<keyword evidence="1" id="KW-1133">Transmembrane helix</keyword>
<sequence length="51" mass="5296">MKALDTFMGLGPTGKIAVSTVLALLVFGTAGYALIVMGMLILVDIVIDDIL</sequence>
<keyword evidence="3" id="KW-1185">Reference proteome</keyword>
<dbReference type="AlphaFoldDB" id="A0ABD6ASJ2"/>
<name>A0ABD6ASJ2_9EURY</name>
<evidence type="ECO:0000313" key="3">
    <source>
        <dbReference type="Proteomes" id="UP001597187"/>
    </source>
</evidence>
<dbReference type="Proteomes" id="UP001597187">
    <property type="component" value="Unassembled WGS sequence"/>
</dbReference>
<comment type="caution">
    <text evidence="2">The sequence shown here is derived from an EMBL/GenBank/DDBJ whole genome shotgun (WGS) entry which is preliminary data.</text>
</comment>
<organism evidence="2 3">
    <name type="scientific">Halomarina rubra</name>
    <dbReference type="NCBI Taxonomy" id="2071873"/>
    <lineage>
        <taxon>Archaea</taxon>
        <taxon>Methanobacteriati</taxon>
        <taxon>Methanobacteriota</taxon>
        <taxon>Stenosarchaea group</taxon>
        <taxon>Halobacteria</taxon>
        <taxon>Halobacteriales</taxon>
        <taxon>Natronomonadaceae</taxon>
        <taxon>Halomarina</taxon>
    </lineage>
</organism>
<protein>
    <submittedName>
        <fullName evidence="2">Uncharacterized protein</fullName>
    </submittedName>
</protein>
<proteinExistence type="predicted"/>
<accession>A0ABD6ASJ2</accession>
<dbReference type="RefSeq" id="WP_250872450.1">
    <property type="nucleotide sequence ID" value="NZ_JALXFV010000002.1"/>
</dbReference>
<keyword evidence="1" id="KW-0812">Transmembrane</keyword>
<dbReference type="EMBL" id="JBHUDC010000002">
    <property type="protein sequence ID" value="MFD1512472.1"/>
    <property type="molecule type" value="Genomic_DNA"/>
</dbReference>
<keyword evidence="1" id="KW-0472">Membrane</keyword>
<feature type="transmembrane region" description="Helical" evidence="1">
    <location>
        <begin position="20"/>
        <end position="47"/>
    </location>
</feature>